<comment type="similarity">
    <text evidence="1">Belongs to the Gfo/Idh/MocA family.</text>
</comment>
<dbReference type="Proteomes" id="UP001161247">
    <property type="component" value="Chromosome 8"/>
</dbReference>
<dbReference type="InterPro" id="IPR036291">
    <property type="entry name" value="NAD(P)-bd_dom_sf"/>
</dbReference>
<reference evidence="4" key="1">
    <citation type="submission" date="2023-03" db="EMBL/GenBank/DDBJ databases">
        <authorList>
            <person name="Julca I."/>
        </authorList>
    </citation>
    <scope>NUCLEOTIDE SEQUENCE</scope>
</reference>
<dbReference type="PANTHER" id="PTHR46368">
    <property type="match status" value="1"/>
</dbReference>
<evidence type="ECO:0000259" key="3">
    <source>
        <dbReference type="Pfam" id="PF22725"/>
    </source>
</evidence>
<dbReference type="InterPro" id="IPR055170">
    <property type="entry name" value="GFO_IDH_MocA-like_dom"/>
</dbReference>
<dbReference type="Pfam" id="PF22725">
    <property type="entry name" value="GFO_IDH_MocA_C3"/>
    <property type="match status" value="1"/>
</dbReference>
<dbReference type="Gene3D" id="3.40.50.720">
    <property type="entry name" value="NAD(P)-binding Rossmann-like Domain"/>
    <property type="match status" value="1"/>
</dbReference>
<dbReference type="PANTHER" id="PTHR46368:SF19">
    <property type="entry name" value="GFO_IDH_MOCA-LIKE OXIDOREDUCTASE N-TERMINAL DOMAIN-CONTAINING PROTEIN"/>
    <property type="match status" value="1"/>
</dbReference>
<organism evidence="4 5">
    <name type="scientific">Oldenlandia corymbosa var. corymbosa</name>
    <dbReference type="NCBI Taxonomy" id="529605"/>
    <lineage>
        <taxon>Eukaryota</taxon>
        <taxon>Viridiplantae</taxon>
        <taxon>Streptophyta</taxon>
        <taxon>Embryophyta</taxon>
        <taxon>Tracheophyta</taxon>
        <taxon>Spermatophyta</taxon>
        <taxon>Magnoliopsida</taxon>
        <taxon>eudicotyledons</taxon>
        <taxon>Gunneridae</taxon>
        <taxon>Pentapetalae</taxon>
        <taxon>asterids</taxon>
        <taxon>lamiids</taxon>
        <taxon>Gentianales</taxon>
        <taxon>Rubiaceae</taxon>
        <taxon>Rubioideae</taxon>
        <taxon>Spermacoceae</taxon>
        <taxon>Hedyotis-Oldenlandia complex</taxon>
        <taxon>Oldenlandia</taxon>
    </lineage>
</organism>
<name>A0AAV1E9P1_OLDCO</name>
<dbReference type="SUPFAM" id="SSF55347">
    <property type="entry name" value="Glyceraldehyde-3-phosphate dehydrogenase-like, C-terminal domain"/>
    <property type="match status" value="1"/>
</dbReference>
<dbReference type="Pfam" id="PF01408">
    <property type="entry name" value="GFO_IDH_MocA"/>
    <property type="match status" value="1"/>
</dbReference>
<feature type="domain" description="Gfo/Idh/MocA-like oxidoreductase N-terminal" evidence="2">
    <location>
        <begin position="11"/>
        <end position="130"/>
    </location>
</feature>
<evidence type="ECO:0000313" key="4">
    <source>
        <dbReference type="EMBL" id="CAI9116409.1"/>
    </source>
</evidence>
<dbReference type="SUPFAM" id="SSF51735">
    <property type="entry name" value="NAD(P)-binding Rossmann-fold domains"/>
    <property type="match status" value="1"/>
</dbReference>
<dbReference type="AlphaFoldDB" id="A0AAV1E9P1"/>
<keyword evidence="5" id="KW-1185">Reference proteome</keyword>
<dbReference type="GO" id="GO:0000166">
    <property type="term" value="F:nucleotide binding"/>
    <property type="evidence" value="ECO:0007669"/>
    <property type="project" value="InterPro"/>
</dbReference>
<dbReference type="EMBL" id="OX459125">
    <property type="protein sequence ID" value="CAI9116409.1"/>
    <property type="molecule type" value="Genomic_DNA"/>
</dbReference>
<evidence type="ECO:0000259" key="2">
    <source>
        <dbReference type="Pfam" id="PF01408"/>
    </source>
</evidence>
<protein>
    <submittedName>
        <fullName evidence="4">OLC1v1017545C1</fullName>
    </submittedName>
</protein>
<evidence type="ECO:0000256" key="1">
    <source>
        <dbReference type="ARBA" id="ARBA00010928"/>
    </source>
</evidence>
<feature type="domain" description="GFO/IDH/MocA-like oxidoreductase" evidence="3">
    <location>
        <begin position="150"/>
        <end position="265"/>
    </location>
</feature>
<sequence>MAEPPPPPQQVRFGIMGCATIARKVARAIMLAPNATIVAIGSRSLEKAVSFAKENGFPATAKVYGSYDAVLDDEEVDAVYIPLPTSLHVEWAVRAAQKKKHVLLEKPVALNVKELDAILAACESSGVQFMDGTMWMHHPRTARMKEVLSDPQQLGQIKTIHSAFSFAGGPEFLKNDIRTKPDLDSLGALGDLGWYCIRAILWAFDYELPKSVTAIADPEVNDSGVILSCGASLKWQEGGRTATFYCSFLTTMVMDLTVLGTNGNLHANDYVIPVNENDATFYMNRINRIANYAYSLGNPAREETIATDLPQEALMIKEFCDLVGGIQGNGANPEKKWGEISTKTQVVLDAVKASIDNGFKPVEVVY</sequence>
<evidence type="ECO:0000313" key="5">
    <source>
        <dbReference type="Proteomes" id="UP001161247"/>
    </source>
</evidence>
<accession>A0AAV1E9P1</accession>
<dbReference type="Gene3D" id="3.30.360.10">
    <property type="entry name" value="Dihydrodipicolinate Reductase, domain 2"/>
    <property type="match status" value="1"/>
</dbReference>
<dbReference type="InterPro" id="IPR000683">
    <property type="entry name" value="Gfo/Idh/MocA-like_OxRdtase_N"/>
</dbReference>
<gene>
    <name evidence="4" type="ORF">OLC1_LOCUS22710</name>
</gene>
<proteinExistence type="inferred from homology"/>